<dbReference type="PROSITE" id="PS51857">
    <property type="entry name" value="CSD_2"/>
    <property type="match status" value="1"/>
</dbReference>
<dbReference type="GO" id="GO:0003676">
    <property type="term" value="F:nucleic acid binding"/>
    <property type="evidence" value="ECO:0007669"/>
    <property type="project" value="InterPro"/>
</dbReference>
<comment type="caution">
    <text evidence="2">The sequence shown here is derived from an EMBL/GenBank/DDBJ whole genome shotgun (WGS) entry which is preliminary data.</text>
</comment>
<evidence type="ECO:0000313" key="2">
    <source>
        <dbReference type="EMBL" id="TBO60856.1"/>
    </source>
</evidence>
<evidence type="ECO:0000259" key="1">
    <source>
        <dbReference type="PROSITE" id="PS51857"/>
    </source>
</evidence>
<accession>A0A4Q9HZV7</accession>
<evidence type="ECO:0000313" key="3">
    <source>
        <dbReference type="Proteomes" id="UP000292452"/>
    </source>
</evidence>
<keyword evidence="3" id="KW-1185">Reference proteome</keyword>
<protein>
    <submittedName>
        <fullName evidence="2">Cold shock domain-containing protein</fullName>
    </submittedName>
</protein>
<feature type="domain" description="CSD" evidence="1">
    <location>
        <begin position="2"/>
        <end position="66"/>
    </location>
</feature>
<sequence length="146" mass="15943">MLMTGKVLRFDEVRGYGFIAPDTGDEDVFMHANDLIDEKGFYQAGSEVEFLMESGEKGPKASQIRLVHKPAGHQLARNSLASGSLRTPVQANRADDEMCDVLSAADLRSELIEVLVAADETLTAAQIQRIRASVVDMARGYGWVEG</sequence>
<gene>
    <name evidence="2" type="ORF">EYS09_04270</name>
</gene>
<dbReference type="EMBL" id="SIXH01000023">
    <property type="protein sequence ID" value="TBO60856.1"/>
    <property type="molecule type" value="Genomic_DNA"/>
</dbReference>
<dbReference type="InterPro" id="IPR012340">
    <property type="entry name" value="NA-bd_OB-fold"/>
</dbReference>
<dbReference type="SUPFAM" id="SSF50249">
    <property type="entry name" value="Nucleic acid-binding proteins"/>
    <property type="match status" value="1"/>
</dbReference>
<dbReference type="CDD" id="cd04458">
    <property type="entry name" value="CSP_CDS"/>
    <property type="match status" value="1"/>
</dbReference>
<reference evidence="2 3" key="1">
    <citation type="submission" date="2019-02" db="EMBL/GenBank/DDBJ databases">
        <title>Draft Genome Sequence of Streptomyces sp. AM-2504, identified by 16S rRNA comparative analysis as a Streptomyces Kasugaensis strain.</title>
        <authorList>
            <person name="Napolioni V."/>
            <person name="Giuliodori A.M."/>
            <person name="Spurio R."/>
            <person name="Fabbretti A."/>
        </authorList>
    </citation>
    <scope>NUCLEOTIDE SEQUENCE [LARGE SCALE GENOMIC DNA]</scope>
    <source>
        <strain evidence="2 3">AM-2504</strain>
    </source>
</reference>
<proteinExistence type="predicted"/>
<name>A0A4Q9HZV7_STRKA</name>
<dbReference type="OrthoDB" id="4382049at2"/>
<dbReference type="AlphaFoldDB" id="A0A4Q9HZV7"/>
<organism evidence="2 3">
    <name type="scientific">Streptomyces kasugaensis</name>
    <dbReference type="NCBI Taxonomy" id="1946"/>
    <lineage>
        <taxon>Bacteria</taxon>
        <taxon>Bacillati</taxon>
        <taxon>Actinomycetota</taxon>
        <taxon>Actinomycetes</taxon>
        <taxon>Kitasatosporales</taxon>
        <taxon>Streptomycetaceae</taxon>
        <taxon>Streptomyces</taxon>
    </lineage>
</organism>
<dbReference type="SMART" id="SM00357">
    <property type="entry name" value="CSP"/>
    <property type="match status" value="1"/>
</dbReference>
<dbReference type="Pfam" id="PF00313">
    <property type="entry name" value="CSD"/>
    <property type="match status" value="1"/>
</dbReference>
<dbReference type="PRINTS" id="PR00050">
    <property type="entry name" value="COLDSHOCK"/>
</dbReference>
<dbReference type="Gene3D" id="2.40.50.140">
    <property type="entry name" value="Nucleic acid-binding proteins"/>
    <property type="match status" value="1"/>
</dbReference>
<dbReference type="InterPro" id="IPR011129">
    <property type="entry name" value="CSD"/>
</dbReference>
<dbReference type="Proteomes" id="UP000292452">
    <property type="component" value="Unassembled WGS sequence"/>
</dbReference>
<dbReference type="InterPro" id="IPR002059">
    <property type="entry name" value="CSP_DNA-bd"/>
</dbReference>